<dbReference type="AlphaFoldDB" id="A0A5B7G452"/>
<reference evidence="1 2" key="1">
    <citation type="submission" date="2019-05" db="EMBL/GenBank/DDBJ databases">
        <title>Another draft genome of Portunus trituberculatus and its Hox gene families provides insights of decapod evolution.</title>
        <authorList>
            <person name="Jeong J.-H."/>
            <person name="Song I."/>
            <person name="Kim S."/>
            <person name="Choi T."/>
            <person name="Kim D."/>
            <person name="Ryu S."/>
            <person name="Kim W."/>
        </authorList>
    </citation>
    <scope>NUCLEOTIDE SEQUENCE [LARGE SCALE GENOMIC DNA]</scope>
    <source>
        <tissue evidence="1">Muscle</tissue>
    </source>
</reference>
<comment type="caution">
    <text evidence="1">The sequence shown here is derived from an EMBL/GenBank/DDBJ whole genome shotgun (WGS) entry which is preliminary data.</text>
</comment>
<evidence type="ECO:0000313" key="2">
    <source>
        <dbReference type="Proteomes" id="UP000324222"/>
    </source>
</evidence>
<dbReference type="EMBL" id="VSRR010010790">
    <property type="protein sequence ID" value="MPC52329.1"/>
    <property type="molecule type" value="Genomic_DNA"/>
</dbReference>
<keyword evidence="2" id="KW-1185">Reference proteome</keyword>
<organism evidence="1 2">
    <name type="scientific">Portunus trituberculatus</name>
    <name type="common">Swimming crab</name>
    <name type="synonym">Neptunus trituberculatus</name>
    <dbReference type="NCBI Taxonomy" id="210409"/>
    <lineage>
        <taxon>Eukaryota</taxon>
        <taxon>Metazoa</taxon>
        <taxon>Ecdysozoa</taxon>
        <taxon>Arthropoda</taxon>
        <taxon>Crustacea</taxon>
        <taxon>Multicrustacea</taxon>
        <taxon>Malacostraca</taxon>
        <taxon>Eumalacostraca</taxon>
        <taxon>Eucarida</taxon>
        <taxon>Decapoda</taxon>
        <taxon>Pleocyemata</taxon>
        <taxon>Brachyura</taxon>
        <taxon>Eubrachyura</taxon>
        <taxon>Portunoidea</taxon>
        <taxon>Portunidae</taxon>
        <taxon>Portuninae</taxon>
        <taxon>Portunus</taxon>
    </lineage>
</organism>
<proteinExistence type="predicted"/>
<evidence type="ECO:0000313" key="1">
    <source>
        <dbReference type="EMBL" id="MPC52329.1"/>
    </source>
</evidence>
<sequence>MATAGPPRPQFRPPSLWELPAAVFATQLLAGKTHCTTMELRQHALMTIARVADPDNAAVYFTEGLVDQDRGGTGNVAITIRIKLVVSTPDLQPADQVGCHPVIPGARPPSLGGRPTWCLIHTDSMTGLLVLQQPHPGDDVGVVSAILDSL</sequence>
<protein>
    <submittedName>
        <fullName evidence="1">Uncharacterized protein</fullName>
    </submittedName>
</protein>
<gene>
    <name evidence="1" type="ORF">E2C01_046193</name>
</gene>
<name>A0A5B7G452_PORTR</name>
<dbReference type="Proteomes" id="UP000324222">
    <property type="component" value="Unassembled WGS sequence"/>
</dbReference>
<accession>A0A5B7G452</accession>